<feature type="domain" description="Amine oxidase" evidence="1">
    <location>
        <begin position="112"/>
        <end position="327"/>
    </location>
</feature>
<evidence type="ECO:0000313" key="3">
    <source>
        <dbReference type="Proteomes" id="UP000503308"/>
    </source>
</evidence>
<dbReference type="InterPro" id="IPR036188">
    <property type="entry name" value="FAD/NAD-bd_sf"/>
</dbReference>
<protein>
    <submittedName>
        <fullName evidence="2">NAD(P)-binding protein</fullName>
    </submittedName>
</protein>
<dbReference type="PANTHER" id="PTHR16128:SF5">
    <property type="entry name" value="FAD_NAD(P)-BINDING OXIDOREDUCTASE FAMILY PROTEIN"/>
    <property type="match status" value="1"/>
</dbReference>
<dbReference type="SUPFAM" id="SSF51905">
    <property type="entry name" value="FAD/NAD(P)-binding domain"/>
    <property type="match status" value="1"/>
</dbReference>
<dbReference type="Gene3D" id="3.90.660.10">
    <property type="match status" value="1"/>
</dbReference>
<dbReference type="Pfam" id="PF13450">
    <property type="entry name" value="NAD_binding_8"/>
    <property type="match status" value="1"/>
</dbReference>
<gene>
    <name evidence="2" type="ORF">G3256_08340</name>
</gene>
<name>A0A858ST41_9RHOB</name>
<dbReference type="InterPro" id="IPR002937">
    <property type="entry name" value="Amino_oxidase"/>
</dbReference>
<evidence type="ECO:0000259" key="1">
    <source>
        <dbReference type="Pfam" id="PF01593"/>
    </source>
</evidence>
<keyword evidence="3" id="KW-1185">Reference proteome</keyword>
<dbReference type="EMBL" id="CP048788">
    <property type="protein sequence ID" value="QJF51167.1"/>
    <property type="molecule type" value="Genomic_DNA"/>
</dbReference>
<dbReference type="AlphaFoldDB" id="A0A858ST41"/>
<dbReference type="KEGG" id="rpon:G3256_08340"/>
<dbReference type="Gene3D" id="3.50.50.60">
    <property type="entry name" value="FAD/NAD(P)-binding domain"/>
    <property type="match status" value="1"/>
</dbReference>
<dbReference type="Proteomes" id="UP000503308">
    <property type="component" value="Chromosome"/>
</dbReference>
<sequence>MSDKPKIAVIGAGLAGMRLTQRLRGAATVTVFEKSRGIGGRMSTRRAGERRFDHGAQYFTARGAAFRDFLAPFVAGGTVAVWEPRLMNEVVRDAAGPAGEDDAGSTRYVACPGMNSLCRAMGQGADVALATRVATISRDGATWSLKTTGDTLLNGFDYVLCTAPSVQTKDLMPAEFAGHEALAGARMAGCYSLMLGFELPPALSWDAAFVKDGPLSWIAANHSKPERSGAEMLCQSDNAWADENIERDQDEVRETLMAAFTEVTGTDARQADYKSLHRWRYAKMTTPAGAPCLFDAARGLGAAGDWCGGGRVESAFDSGNALADAVLQDMRSAQPGA</sequence>
<reference evidence="2 3" key="1">
    <citation type="submission" date="2020-02" db="EMBL/GenBank/DDBJ databases">
        <title>Genome sequence of Roseobacter ponti.</title>
        <authorList>
            <person name="Hollensteiner J."/>
            <person name="Schneider D."/>
            <person name="Poehlein A."/>
            <person name="Daniel R."/>
        </authorList>
    </citation>
    <scope>NUCLEOTIDE SEQUENCE [LARGE SCALE GENOMIC DNA]</scope>
    <source>
        <strain evidence="2 3">DSM 106830</strain>
    </source>
</reference>
<dbReference type="RefSeq" id="WP_169640382.1">
    <property type="nucleotide sequence ID" value="NZ_CP048788.1"/>
</dbReference>
<dbReference type="Pfam" id="PF01593">
    <property type="entry name" value="Amino_oxidase"/>
    <property type="match status" value="1"/>
</dbReference>
<proteinExistence type="predicted"/>
<dbReference type="GO" id="GO:0016491">
    <property type="term" value="F:oxidoreductase activity"/>
    <property type="evidence" value="ECO:0007669"/>
    <property type="project" value="InterPro"/>
</dbReference>
<dbReference type="PANTHER" id="PTHR16128">
    <property type="entry name" value="FAD/NAD(P)-BINDING OXIDOREDUCTASE FAMILY PROTEIN"/>
    <property type="match status" value="1"/>
</dbReference>
<organism evidence="2 3">
    <name type="scientific">Roseobacter ponti</name>
    <dbReference type="NCBI Taxonomy" id="1891787"/>
    <lineage>
        <taxon>Bacteria</taxon>
        <taxon>Pseudomonadati</taxon>
        <taxon>Pseudomonadota</taxon>
        <taxon>Alphaproteobacteria</taxon>
        <taxon>Rhodobacterales</taxon>
        <taxon>Roseobacteraceae</taxon>
        <taxon>Roseobacter</taxon>
    </lineage>
</organism>
<accession>A0A858ST41</accession>
<evidence type="ECO:0000313" key="2">
    <source>
        <dbReference type="EMBL" id="QJF51167.1"/>
    </source>
</evidence>